<dbReference type="Proteomes" id="UP000576821">
    <property type="component" value="Unassembled WGS sequence"/>
</dbReference>
<reference evidence="1 2" key="1">
    <citation type="submission" date="2020-03" db="EMBL/GenBank/DDBJ databases">
        <title>Genomic Encyclopedia of Type Strains, Phase IV (KMG-IV): sequencing the most valuable type-strain genomes for metagenomic binning, comparative biology and taxonomic classification.</title>
        <authorList>
            <person name="Goeker M."/>
        </authorList>
    </citation>
    <scope>NUCLEOTIDE SEQUENCE [LARGE SCALE GENOMIC DNA]</scope>
    <source>
        <strain evidence="1 2">DSM 21299</strain>
    </source>
</reference>
<sequence length="78" mass="8432">MPTDTDARYLFRRAREEAEKADAAVARHASAAEIAAHRELALRYKVRALAVSAPDQVLHDAMEKFSSSGRAGAGTIAH</sequence>
<comment type="caution">
    <text evidence="1">The sequence shown here is derived from an EMBL/GenBank/DDBJ whole genome shotgun (WGS) entry which is preliminary data.</text>
</comment>
<evidence type="ECO:0000313" key="2">
    <source>
        <dbReference type="Proteomes" id="UP000576821"/>
    </source>
</evidence>
<accession>A0A846MH27</accession>
<gene>
    <name evidence="1" type="ORF">FHS54_001562</name>
</gene>
<keyword evidence="2" id="KW-1185">Reference proteome</keyword>
<dbReference type="EMBL" id="JAASQR010000002">
    <property type="protein sequence ID" value="NIJ16596.1"/>
    <property type="molecule type" value="Genomic_DNA"/>
</dbReference>
<dbReference type="RefSeq" id="WP_167303203.1">
    <property type="nucleotide sequence ID" value="NZ_JAASQR010000002.1"/>
</dbReference>
<proteinExistence type="predicted"/>
<organism evidence="1 2">
    <name type="scientific">Sphingobium vermicomposti</name>
    <dbReference type="NCBI Taxonomy" id="529005"/>
    <lineage>
        <taxon>Bacteria</taxon>
        <taxon>Pseudomonadati</taxon>
        <taxon>Pseudomonadota</taxon>
        <taxon>Alphaproteobacteria</taxon>
        <taxon>Sphingomonadales</taxon>
        <taxon>Sphingomonadaceae</taxon>
        <taxon>Sphingobium</taxon>
    </lineage>
</organism>
<name>A0A846MH27_9SPHN</name>
<protein>
    <submittedName>
        <fullName evidence="1">Uncharacterized protein</fullName>
    </submittedName>
</protein>
<evidence type="ECO:0000313" key="1">
    <source>
        <dbReference type="EMBL" id="NIJ16596.1"/>
    </source>
</evidence>
<dbReference type="AlphaFoldDB" id="A0A846MH27"/>